<dbReference type="EMBL" id="JBAFSM010000018">
    <property type="protein sequence ID" value="MEG3437688.1"/>
    <property type="molecule type" value="Genomic_DNA"/>
</dbReference>
<sequence length="168" mass="18781">MIAFRTIANKLKIPESTVSFWNNKGILPKSEDICEIAAWIIEYYKGQLEEEKAKKSGKGGQSAYFEEKTRLTSAQADKVELENAVRAGELFEVAAAERAWEDYIGRCRKRLLGLPAKAAAELAAMSDPIAVQEYLKDRVDEALWELSRIDFEDEGESSESEGEARAEG</sequence>
<organism evidence="1 2">
    <name type="scientific">Pannus brasiliensis CCIBt3594</name>
    <dbReference type="NCBI Taxonomy" id="1427578"/>
    <lineage>
        <taxon>Bacteria</taxon>
        <taxon>Bacillati</taxon>
        <taxon>Cyanobacteriota</taxon>
        <taxon>Cyanophyceae</taxon>
        <taxon>Oscillatoriophycideae</taxon>
        <taxon>Chroococcales</taxon>
        <taxon>Microcystaceae</taxon>
        <taxon>Pannus</taxon>
    </lineage>
</organism>
<evidence type="ECO:0000313" key="1">
    <source>
        <dbReference type="EMBL" id="MEG3437688.1"/>
    </source>
</evidence>
<name>A0AAW9QVM1_9CHRO</name>
<dbReference type="AlphaFoldDB" id="A0AAW9QVM1"/>
<dbReference type="Proteomes" id="UP001328733">
    <property type="component" value="Unassembled WGS sequence"/>
</dbReference>
<comment type="caution">
    <text evidence="1">The sequence shown here is derived from an EMBL/GenBank/DDBJ whole genome shotgun (WGS) entry which is preliminary data.</text>
</comment>
<accession>A0AAW9QVM1</accession>
<dbReference type="RefSeq" id="WP_332865168.1">
    <property type="nucleotide sequence ID" value="NZ_JBAFSM010000018.1"/>
</dbReference>
<protein>
    <submittedName>
        <fullName evidence="1">Uncharacterized protein</fullName>
    </submittedName>
</protein>
<gene>
    <name evidence="1" type="ORF">V0288_11210</name>
</gene>
<evidence type="ECO:0000313" key="2">
    <source>
        <dbReference type="Proteomes" id="UP001328733"/>
    </source>
</evidence>
<keyword evidence="2" id="KW-1185">Reference proteome</keyword>
<reference evidence="1 2" key="1">
    <citation type="submission" date="2024-01" db="EMBL/GenBank/DDBJ databases">
        <title>Genomic insights into the taxonomy and metabolism of the cyanobacterium Pannus brasiliensis CCIBt3594.</title>
        <authorList>
            <person name="Machado M."/>
            <person name="Botero N.B."/>
            <person name="Andreote A.P.D."/>
            <person name="Feitosa A.M.T."/>
            <person name="Popin R."/>
            <person name="Sivonen K."/>
            <person name="Fiore M.F."/>
        </authorList>
    </citation>
    <scope>NUCLEOTIDE SEQUENCE [LARGE SCALE GENOMIC DNA]</scope>
    <source>
        <strain evidence="1 2">CCIBt3594</strain>
    </source>
</reference>
<proteinExistence type="predicted"/>